<proteinExistence type="predicted"/>
<dbReference type="Proteomes" id="UP000002009">
    <property type="component" value="Chromosome 7"/>
</dbReference>
<dbReference type="Gene3D" id="3.40.50.300">
    <property type="entry name" value="P-loop containing nucleotide triphosphate hydrolases"/>
    <property type="match status" value="2"/>
</dbReference>
<dbReference type="SMART" id="SM00487">
    <property type="entry name" value="DEXDc"/>
    <property type="match status" value="1"/>
</dbReference>
<feature type="domain" description="Helicase ATP-binding" evidence="8">
    <location>
        <begin position="452"/>
        <end position="634"/>
    </location>
</feature>
<dbReference type="Gene3D" id="3.30.1370.10">
    <property type="entry name" value="K Homology domain, type 1"/>
    <property type="match status" value="1"/>
</dbReference>
<feature type="domain" description="Helicase C-terminal" evidence="9">
    <location>
        <begin position="672"/>
        <end position="831"/>
    </location>
</feature>
<dbReference type="GO" id="GO:0005524">
    <property type="term" value="F:ATP binding"/>
    <property type="evidence" value="ECO:0007669"/>
    <property type="project" value="UniProtKB-KW"/>
</dbReference>
<feature type="compositionally biased region" description="Basic and acidic residues" evidence="7">
    <location>
        <begin position="56"/>
        <end position="77"/>
    </location>
</feature>
<dbReference type="PROSITE" id="PS51195">
    <property type="entry name" value="Q_MOTIF"/>
    <property type="match status" value="1"/>
</dbReference>
<dbReference type="eggNOG" id="KOG0331">
    <property type="taxonomic scope" value="Eukaryota"/>
</dbReference>
<gene>
    <name evidence="11" type="ORF">MICPUN_59763</name>
</gene>
<dbReference type="SMART" id="SM00322">
    <property type="entry name" value="KH"/>
    <property type="match status" value="1"/>
</dbReference>
<dbReference type="PROSITE" id="PS51194">
    <property type="entry name" value="HELICASE_CTER"/>
    <property type="match status" value="1"/>
</dbReference>
<protein>
    <recommendedName>
        <fullName evidence="13">DEAD/DEAH box helicase</fullName>
    </recommendedName>
</protein>
<dbReference type="GO" id="GO:0003724">
    <property type="term" value="F:RNA helicase activity"/>
    <property type="evidence" value="ECO:0007669"/>
    <property type="project" value="InterPro"/>
</dbReference>
<dbReference type="SUPFAM" id="SSF54791">
    <property type="entry name" value="Eukaryotic type KH-domain (KH-domain type I)"/>
    <property type="match status" value="1"/>
</dbReference>
<dbReference type="RefSeq" id="XP_002503441.1">
    <property type="nucleotide sequence ID" value="XM_002503395.1"/>
</dbReference>
<dbReference type="PROSITE" id="PS50084">
    <property type="entry name" value="KH_TYPE_1"/>
    <property type="match status" value="1"/>
</dbReference>
<evidence type="ECO:0000256" key="4">
    <source>
        <dbReference type="ARBA" id="ARBA00022840"/>
    </source>
</evidence>
<evidence type="ECO:0000256" key="1">
    <source>
        <dbReference type="ARBA" id="ARBA00022741"/>
    </source>
</evidence>
<evidence type="ECO:0000313" key="11">
    <source>
        <dbReference type="EMBL" id="ACO64699.1"/>
    </source>
</evidence>
<dbReference type="EMBL" id="CP001328">
    <property type="protein sequence ID" value="ACO64699.1"/>
    <property type="molecule type" value="Genomic_DNA"/>
</dbReference>
<feature type="short sequence motif" description="Q motif" evidence="6">
    <location>
        <begin position="418"/>
        <end position="446"/>
    </location>
</feature>
<name>C1E9L4_MICCC</name>
<dbReference type="InterPro" id="IPR001650">
    <property type="entry name" value="Helicase_C-like"/>
</dbReference>
<dbReference type="CDD" id="cd00268">
    <property type="entry name" value="DEADc"/>
    <property type="match status" value="1"/>
</dbReference>
<dbReference type="InterPro" id="IPR011545">
    <property type="entry name" value="DEAD/DEAH_box_helicase_dom"/>
</dbReference>
<evidence type="ECO:0008006" key="13">
    <source>
        <dbReference type="Google" id="ProtNLM"/>
    </source>
</evidence>
<dbReference type="OMA" id="RQICHMA"/>
<evidence type="ECO:0000256" key="2">
    <source>
        <dbReference type="ARBA" id="ARBA00022801"/>
    </source>
</evidence>
<dbReference type="KEGG" id="mis:MICPUN_59763"/>
<feature type="region of interest" description="Disordered" evidence="7">
    <location>
        <begin position="45"/>
        <end position="235"/>
    </location>
</feature>
<evidence type="ECO:0000256" key="6">
    <source>
        <dbReference type="PROSITE-ProRule" id="PRU00552"/>
    </source>
</evidence>
<feature type="compositionally biased region" description="Acidic residues" evidence="7">
    <location>
        <begin position="342"/>
        <end position="355"/>
    </location>
</feature>
<dbReference type="InterPro" id="IPR027417">
    <property type="entry name" value="P-loop_NTPase"/>
</dbReference>
<evidence type="ECO:0000256" key="7">
    <source>
        <dbReference type="SAM" id="MobiDB-lite"/>
    </source>
</evidence>
<dbReference type="CDD" id="cd00105">
    <property type="entry name" value="KH-I"/>
    <property type="match status" value="1"/>
</dbReference>
<dbReference type="FunCoup" id="C1E9L4">
    <property type="interactions" value="508"/>
</dbReference>
<evidence type="ECO:0000256" key="3">
    <source>
        <dbReference type="ARBA" id="ARBA00022806"/>
    </source>
</evidence>
<feature type="region of interest" description="Disordered" evidence="7">
    <location>
        <begin position="302"/>
        <end position="355"/>
    </location>
</feature>
<dbReference type="Pfam" id="PF00013">
    <property type="entry name" value="KH_1"/>
    <property type="match status" value="1"/>
</dbReference>
<keyword evidence="1" id="KW-0547">Nucleotide-binding</keyword>
<feature type="compositionally biased region" description="Basic and acidic residues" evidence="7">
    <location>
        <begin position="141"/>
        <end position="181"/>
    </location>
</feature>
<accession>C1E9L4</accession>
<dbReference type="InterPro" id="IPR004087">
    <property type="entry name" value="KH_dom"/>
</dbReference>
<dbReference type="Pfam" id="PF00271">
    <property type="entry name" value="Helicase_C"/>
    <property type="match status" value="1"/>
</dbReference>
<dbReference type="InParanoid" id="C1E9L4"/>
<keyword evidence="12" id="KW-1185">Reference proteome</keyword>
<dbReference type="InterPro" id="IPR044742">
    <property type="entry name" value="DEAD/DEAH_RhlB"/>
</dbReference>
<evidence type="ECO:0000259" key="10">
    <source>
        <dbReference type="PROSITE" id="PS51195"/>
    </source>
</evidence>
<evidence type="ECO:0000313" key="12">
    <source>
        <dbReference type="Proteomes" id="UP000002009"/>
    </source>
</evidence>
<dbReference type="AlphaFoldDB" id="C1E9L4"/>
<dbReference type="OrthoDB" id="10256233at2759"/>
<dbReference type="InterPro" id="IPR004088">
    <property type="entry name" value="KH_dom_type_1"/>
</dbReference>
<dbReference type="InterPro" id="IPR014001">
    <property type="entry name" value="Helicase_ATP-bd"/>
</dbReference>
<keyword evidence="3" id="KW-0347">Helicase</keyword>
<dbReference type="STRING" id="296587.C1E9L4"/>
<dbReference type="GO" id="GO:0003723">
    <property type="term" value="F:RNA binding"/>
    <property type="evidence" value="ECO:0007669"/>
    <property type="project" value="UniProtKB-UniRule"/>
</dbReference>
<keyword evidence="4" id="KW-0067">ATP-binding</keyword>
<sequence length="831" mass="91257">MQPAMLVALHRGAFAISSPSHRVRPSARASARGATITRAAGGFRVIEYGDGTTPESRGESRRRDDGFDDRGEYDRARPRGGRGGRGGRAFGGRGRGPPRRDRYDDDDEEDDWNERRDRGGRGSLRQKGRGGRGIDAQRGFGGDRDGGNWGERVRRDDRGYDGRYEEPRRYDRAPPRRDYDRGGYSFPDDASSPRAPGYGGERGSYGGGRERGSYGGGRERGSYGGGRERGSYGMTALPDSDFVTIQSMGQEGRVIGKGGAMVNELQQRFGCRVNVRRDLGVIEVSGGDVAAAEDEIRGIVDRGVQSDLQRDTGGGKPPLSRELDRSRGARDGGYAPPPDAAAADDDDGFWNDDDDDDDWVLEGLEDELNDAAQWSQGKGAKGRYVPTQMSKYVDDDFEPMVYTREPDDEDEYNFFSGARFAQLGASDGVTEALKEMGIERPSHIQSLSYRALTEEDSNDHVLLADQAGSGKTLAYLLPLLQRLAETERTEGRAKPTRPRMLVLVPTSELAVQVLGVIRTLSRGGLRCRSLAVTGGDKNSRTQIETIREGCDVVVGTPGRVGWLVQQKKLDPGDLQAVVMDECDVLLGDSFEFAEQVAPLRDAVPNATRFVLVTATIPEDVLKQLRAFFDGALRVVQGPGLHRPAAGLLERLVDCSGGDVVDDQSGFWRKFAALEQLLAAEKEKGTDGRSKRMLLFCNKIETCRKIENLLIRADKDGQDLVPLPYHAALTPDRRKSSLEEFLKPHKRGDAPKMLVCTDRASRGLDAAGVTHVVLFDFPRDPSEYVRRVGRTARGALGKGEVSVLVLGRQVRLAREIMRRNTRGDPVESTPQY</sequence>
<reference evidence="11 12" key="1">
    <citation type="journal article" date="2009" name="Science">
        <title>Green evolution and dynamic adaptations revealed by genomes of the marine picoeukaryotes Micromonas.</title>
        <authorList>
            <person name="Worden A.Z."/>
            <person name="Lee J.H."/>
            <person name="Mock T."/>
            <person name="Rouze P."/>
            <person name="Simmons M.P."/>
            <person name="Aerts A.L."/>
            <person name="Allen A.E."/>
            <person name="Cuvelier M.L."/>
            <person name="Derelle E."/>
            <person name="Everett M.V."/>
            <person name="Foulon E."/>
            <person name="Grimwood J."/>
            <person name="Gundlach H."/>
            <person name="Henrissat B."/>
            <person name="Napoli C."/>
            <person name="McDonald S.M."/>
            <person name="Parker M.S."/>
            <person name="Rombauts S."/>
            <person name="Salamov A."/>
            <person name="Von Dassow P."/>
            <person name="Badger J.H."/>
            <person name="Coutinho P.M."/>
            <person name="Demir E."/>
            <person name="Dubchak I."/>
            <person name="Gentemann C."/>
            <person name="Eikrem W."/>
            <person name="Gready J.E."/>
            <person name="John U."/>
            <person name="Lanier W."/>
            <person name="Lindquist E.A."/>
            <person name="Lucas S."/>
            <person name="Mayer K.F."/>
            <person name="Moreau H."/>
            <person name="Not F."/>
            <person name="Otillar R."/>
            <person name="Panaud O."/>
            <person name="Pangilinan J."/>
            <person name="Paulsen I."/>
            <person name="Piegu B."/>
            <person name="Poliakov A."/>
            <person name="Robbens S."/>
            <person name="Schmutz J."/>
            <person name="Toulza E."/>
            <person name="Wyss T."/>
            <person name="Zelensky A."/>
            <person name="Zhou K."/>
            <person name="Armbrust E.V."/>
            <person name="Bhattacharya D."/>
            <person name="Goodenough U.W."/>
            <person name="Van de Peer Y."/>
            <person name="Grigoriev I.V."/>
        </authorList>
    </citation>
    <scope>NUCLEOTIDE SEQUENCE [LARGE SCALE GENOMIC DNA]</scope>
    <source>
        <strain evidence="12">RCC299 / NOUM17</strain>
    </source>
</reference>
<dbReference type="GeneID" id="8244732"/>
<feature type="compositionally biased region" description="Gly residues" evidence="7">
    <location>
        <begin position="197"/>
        <end position="207"/>
    </location>
</feature>
<dbReference type="GO" id="GO:0016787">
    <property type="term" value="F:hydrolase activity"/>
    <property type="evidence" value="ECO:0007669"/>
    <property type="project" value="UniProtKB-KW"/>
</dbReference>
<organism evidence="11 12">
    <name type="scientific">Micromonas commoda (strain RCC299 / NOUM17 / CCMP2709)</name>
    <name type="common">Picoplanktonic green alga</name>
    <dbReference type="NCBI Taxonomy" id="296587"/>
    <lineage>
        <taxon>Eukaryota</taxon>
        <taxon>Viridiplantae</taxon>
        <taxon>Chlorophyta</taxon>
        <taxon>Mamiellophyceae</taxon>
        <taxon>Mamiellales</taxon>
        <taxon>Mamiellaceae</taxon>
        <taxon>Micromonas</taxon>
    </lineage>
</organism>
<dbReference type="InterPro" id="IPR014014">
    <property type="entry name" value="RNA_helicase_DEAD_Q_motif"/>
</dbReference>
<dbReference type="CDD" id="cd18787">
    <property type="entry name" value="SF2_C_DEAD"/>
    <property type="match status" value="1"/>
</dbReference>
<keyword evidence="2" id="KW-0378">Hydrolase</keyword>
<dbReference type="PANTHER" id="PTHR47960">
    <property type="entry name" value="DEAD-BOX ATP-DEPENDENT RNA HELICASE 50"/>
    <property type="match status" value="1"/>
</dbReference>
<feature type="compositionally biased region" description="Basic and acidic residues" evidence="7">
    <location>
        <begin position="208"/>
        <end position="230"/>
    </location>
</feature>
<keyword evidence="5" id="KW-0694">RNA-binding</keyword>
<dbReference type="SUPFAM" id="SSF52540">
    <property type="entry name" value="P-loop containing nucleoside triphosphate hydrolases"/>
    <property type="match status" value="1"/>
</dbReference>
<dbReference type="PROSITE" id="PS51192">
    <property type="entry name" value="HELICASE_ATP_BIND_1"/>
    <property type="match status" value="1"/>
</dbReference>
<dbReference type="Pfam" id="PF00270">
    <property type="entry name" value="DEAD"/>
    <property type="match status" value="1"/>
</dbReference>
<feature type="domain" description="DEAD-box RNA helicase Q" evidence="10">
    <location>
        <begin position="418"/>
        <end position="446"/>
    </location>
</feature>
<evidence type="ECO:0000256" key="5">
    <source>
        <dbReference type="PROSITE-ProRule" id="PRU00117"/>
    </source>
</evidence>
<dbReference type="InterPro" id="IPR036612">
    <property type="entry name" value="KH_dom_type_1_sf"/>
</dbReference>
<evidence type="ECO:0000259" key="9">
    <source>
        <dbReference type="PROSITE" id="PS51194"/>
    </source>
</evidence>
<feature type="compositionally biased region" description="Gly residues" evidence="7">
    <location>
        <begin position="81"/>
        <end position="95"/>
    </location>
</feature>
<feature type="compositionally biased region" description="Basic and acidic residues" evidence="7">
    <location>
        <begin position="319"/>
        <end position="330"/>
    </location>
</feature>
<evidence type="ECO:0000259" key="8">
    <source>
        <dbReference type="PROSITE" id="PS51192"/>
    </source>
</evidence>
<dbReference type="SMART" id="SM00490">
    <property type="entry name" value="HELICc"/>
    <property type="match status" value="1"/>
</dbReference>